<dbReference type="PANTHER" id="PTHR43806:SF11">
    <property type="entry name" value="CEREVISIN-RELATED"/>
    <property type="match status" value="1"/>
</dbReference>
<dbReference type="Pfam" id="PF02225">
    <property type="entry name" value="PA"/>
    <property type="match status" value="1"/>
</dbReference>
<dbReference type="STRING" id="87626.PTD2_01511"/>
<evidence type="ECO:0000256" key="11">
    <source>
        <dbReference type="RuleBase" id="RU003355"/>
    </source>
</evidence>
<evidence type="ECO:0000256" key="3">
    <source>
        <dbReference type="ARBA" id="ARBA00022670"/>
    </source>
</evidence>
<dbReference type="Pfam" id="PF04151">
    <property type="entry name" value="PPC"/>
    <property type="match status" value="2"/>
</dbReference>
<keyword evidence="7 10" id="KW-0720">Serine protease</keyword>
<evidence type="ECO:0000256" key="1">
    <source>
        <dbReference type="ARBA" id="ARBA00011073"/>
    </source>
</evidence>
<evidence type="ECO:0000313" key="16">
    <source>
        <dbReference type="EMBL" id="EAR30205.1"/>
    </source>
</evidence>
<feature type="domain" description="Peptidase C-terminal archaeal/bacterial" evidence="15">
    <location>
        <begin position="581"/>
        <end position="645"/>
    </location>
</feature>
<keyword evidence="8" id="KW-0865">Zymogen</keyword>
<evidence type="ECO:0000256" key="6">
    <source>
        <dbReference type="ARBA" id="ARBA00022801"/>
    </source>
</evidence>
<keyword evidence="2" id="KW-0134">Cell wall</keyword>
<dbReference type="InterPro" id="IPR050131">
    <property type="entry name" value="Peptidase_S8_subtilisin-like"/>
</dbReference>
<dbReference type="SUPFAM" id="SSF54897">
    <property type="entry name" value="Protease propeptides/inhibitors"/>
    <property type="match status" value="1"/>
</dbReference>
<comment type="caution">
    <text evidence="16">The sequence shown here is derived from an EMBL/GenBank/DDBJ whole genome shotgun (WGS) entry which is preliminary data.</text>
</comment>
<feature type="signal peptide" evidence="12">
    <location>
        <begin position="1"/>
        <end position="29"/>
    </location>
</feature>
<proteinExistence type="inferred from homology"/>
<evidence type="ECO:0000256" key="10">
    <source>
        <dbReference type="PROSITE-ProRule" id="PRU01240"/>
    </source>
</evidence>
<dbReference type="InterPro" id="IPR007280">
    <property type="entry name" value="Peptidase_C_arc/bac"/>
</dbReference>
<keyword evidence="4" id="KW-0479">Metal-binding</keyword>
<dbReference type="Gene3D" id="3.50.30.30">
    <property type="match status" value="1"/>
</dbReference>
<dbReference type="InterPro" id="IPR034202">
    <property type="entry name" value="Subtilisin_Carlsberg-like"/>
</dbReference>
<dbReference type="Gene3D" id="3.30.70.80">
    <property type="entry name" value="Peptidase S8 propeptide/proteinase inhibitor I9"/>
    <property type="match status" value="1"/>
</dbReference>
<dbReference type="GO" id="GO:0005615">
    <property type="term" value="C:extracellular space"/>
    <property type="evidence" value="ECO:0007669"/>
    <property type="project" value="TreeGrafter"/>
</dbReference>
<sequence>MQNKTNKKVTQLLITASTLSMAVSTALYAAQPQGVQISDDVNSAKQISPLPKRYIVKYKTSNNATFGLNNTASISDVSVKAKLASLGAKVKSEHPALNMLTAELSAADIAALRKDSNVEYVEEDLPRRLMAQTQPYGISMVQADQVDDYVASAAAGGKKICIIDSGLNLPHEDMGVRNDTIGGTNDSGTGNWYVHGGPHGTHVAGTIAALNNGLGVRGVIGSNPNLHIVKVFNEAGWGYSSELVDAINVCKNAGASVVNMSLGGAGSTTTEKNGIKAAYDSGMLLIAAAGNDGVATSTTDAMSYPASYDSVMSVAAIDSAKVLADFSQKNSQVEIAGPGVDVYSTYPTGLGSVIDLNVAGTSYTANAMENQGQASGSLYDFATGESIDNGAAGRICLIQRGNISFHDKVKNCESSGGVGAIIYNNAAGAFGGTLGDTNTTTIPGVTVSDTDGATMKTQAGLSASINIGAGDYGKMSGTSMASPHVAGVAALVWSHHPSCTNVEIRNVLNATAQDLGAAGRDVKFGYGLAQTKDAIDYITANGCDGNGGTPPPPPPPTGDTVLVNGVAKTSLTAATGAELMFTMDVPAGASAINFATAGGSGDVDMYVRFGSAPTDSSYDCRPYKNGNAESCDVTDAGGTYYVRLKAYSTFSGVSLTGTYTEGDTGGGTGGDLPVIDQTKTNVSVARRSWTRYTVDLAAGYASFDVTLSGGSGDADLYIRHGAASTTSSFDCKSESSSNNESCSQASPAAGTWYIDVYGYRASSGMTLTVKANP</sequence>
<dbReference type="PANTHER" id="PTHR43806">
    <property type="entry name" value="PEPTIDASE S8"/>
    <property type="match status" value="1"/>
</dbReference>
<keyword evidence="6 10" id="KW-0378">Hydrolase</keyword>
<name>A4C3S3_9GAMM</name>
<organism evidence="16 17">
    <name type="scientific">Pseudoalteromonas tunicata D2</name>
    <dbReference type="NCBI Taxonomy" id="87626"/>
    <lineage>
        <taxon>Bacteria</taxon>
        <taxon>Pseudomonadati</taxon>
        <taxon>Pseudomonadota</taxon>
        <taxon>Gammaproteobacteria</taxon>
        <taxon>Alteromonadales</taxon>
        <taxon>Pseudoalteromonadaceae</taxon>
        <taxon>Pseudoalteromonas</taxon>
    </lineage>
</organism>
<feature type="active site" description="Charge relay system" evidence="9 10">
    <location>
        <position position="199"/>
    </location>
</feature>
<dbReference type="InterPro" id="IPR015500">
    <property type="entry name" value="Peptidase_S8_subtilisin-rel"/>
</dbReference>
<dbReference type="InterPro" id="IPR022398">
    <property type="entry name" value="Peptidase_S8_His-AS"/>
</dbReference>
<dbReference type="FunFam" id="2.60.120.380:FF:000013">
    <property type="entry name" value="Alkaline serine protease"/>
    <property type="match status" value="1"/>
</dbReference>
<dbReference type="InterPro" id="IPR023828">
    <property type="entry name" value="Peptidase_S8_Ser-AS"/>
</dbReference>
<dbReference type="PRINTS" id="PR00723">
    <property type="entry name" value="SUBTILISIN"/>
</dbReference>
<dbReference type="PROSITE" id="PS00138">
    <property type="entry name" value="SUBTILASE_SER"/>
    <property type="match status" value="1"/>
</dbReference>
<dbReference type="PROSITE" id="PS00137">
    <property type="entry name" value="SUBTILASE_HIS"/>
    <property type="match status" value="1"/>
</dbReference>
<evidence type="ECO:0000256" key="7">
    <source>
        <dbReference type="ARBA" id="ARBA00022825"/>
    </source>
</evidence>
<dbReference type="GO" id="GO:0004252">
    <property type="term" value="F:serine-type endopeptidase activity"/>
    <property type="evidence" value="ECO:0007669"/>
    <property type="project" value="UniProtKB-UniRule"/>
</dbReference>
<evidence type="ECO:0000256" key="2">
    <source>
        <dbReference type="ARBA" id="ARBA00022512"/>
    </source>
</evidence>
<feature type="active site" description="Charge relay system" evidence="9 10">
    <location>
        <position position="479"/>
    </location>
</feature>
<keyword evidence="5 12" id="KW-0732">Signal</keyword>
<dbReference type="InterPro" id="IPR037045">
    <property type="entry name" value="S8pro/Inhibitor_I9_sf"/>
</dbReference>
<evidence type="ECO:0000313" key="17">
    <source>
        <dbReference type="Proteomes" id="UP000006201"/>
    </source>
</evidence>
<dbReference type="InterPro" id="IPR003137">
    <property type="entry name" value="PA_domain"/>
</dbReference>
<reference evidence="16 17" key="1">
    <citation type="submission" date="2006-02" db="EMBL/GenBank/DDBJ databases">
        <authorList>
            <person name="Moran M.A."/>
            <person name="Kjelleberg S."/>
            <person name="Egan S."/>
            <person name="Saunders N."/>
            <person name="Thomas T."/>
            <person name="Ferriera S."/>
            <person name="Johnson J."/>
            <person name="Kravitz S."/>
            <person name="Halpern A."/>
            <person name="Remington K."/>
            <person name="Beeson K."/>
            <person name="Tran B."/>
            <person name="Rogers Y.-H."/>
            <person name="Friedman R."/>
            <person name="Venter J.C."/>
        </authorList>
    </citation>
    <scope>NUCLEOTIDE SEQUENCE [LARGE SCALE GENOMIC DNA]</scope>
    <source>
        <strain evidence="16 17">D2</strain>
    </source>
</reference>
<feature type="active site" description="Charge relay system" evidence="9 10">
    <location>
        <position position="164"/>
    </location>
</feature>
<feature type="domain" description="Peptidase S8/S53" evidence="13">
    <location>
        <begin position="457"/>
        <end position="527"/>
    </location>
</feature>
<gene>
    <name evidence="16" type="ORF">PTD2_01511</name>
</gene>
<dbReference type="CDD" id="cd07477">
    <property type="entry name" value="Peptidases_S8_Subtilisin_subset"/>
    <property type="match status" value="1"/>
</dbReference>
<feature type="domain" description="Peptidase C-terminal archaeal/bacterial" evidence="15">
    <location>
        <begin position="691"/>
        <end position="758"/>
    </location>
</feature>
<dbReference type="PROSITE" id="PS00136">
    <property type="entry name" value="SUBTILASE_ASP"/>
    <property type="match status" value="1"/>
</dbReference>
<dbReference type="AlphaFoldDB" id="A4C3S3"/>
<dbReference type="Proteomes" id="UP000006201">
    <property type="component" value="Unassembled WGS sequence"/>
</dbReference>
<dbReference type="EMBL" id="AAOH01000001">
    <property type="protein sequence ID" value="EAR30205.1"/>
    <property type="molecule type" value="Genomic_DNA"/>
</dbReference>
<feature type="domain" description="Peptidase S8/S53" evidence="13">
    <location>
        <begin position="157"/>
        <end position="350"/>
    </location>
</feature>
<dbReference type="Gene3D" id="2.60.120.380">
    <property type="match status" value="2"/>
</dbReference>
<evidence type="ECO:0000256" key="12">
    <source>
        <dbReference type="SAM" id="SignalP"/>
    </source>
</evidence>
<dbReference type="PROSITE" id="PS51892">
    <property type="entry name" value="SUBTILASE"/>
    <property type="match status" value="1"/>
</dbReference>
<keyword evidence="3 10" id="KW-0645">Protease</keyword>
<dbReference type="Gene3D" id="3.40.50.200">
    <property type="entry name" value="Peptidase S8/S53 domain"/>
    <property type="match status" value="1"/>
</dbReference>
<keyword evidence="2" id="KW-0964">Secreted</keyword>
<keyword evidence="17" id="KW-1185">Reference proteome</keyword>
<comment type="similarity">
    <text evidence="1 10 11">Belongs to the peptidase S8 family.</text>
</comment>
<evidence type="ECO:0000256" key="9">
    <source>
        <dbReference type="PIRSR" id="PIRSR615500-1"/>
    </source>
</evidence>
<dbReference type="InterPro" id="IPR000209">
    <property type="entry name" value="Peptidase_S8/S53_dom"/>
</dbReference>
<evidence type="ECO:0000259" key="15">
    <source>
        <dbReference type="Pfam" id="PF04151"/>
    </source>
</evidence>
<dbReference type="InterPro" id="IPR036852">
    <property type="entry name" value="Peptidase_S8/S53_dom_sf"/>
</dbReference>
<dbReference type="GO" id="GO:0046872">
    <property type="term" value="F:metal ion binding"/>
    <property type="evidence" value="ECO:0007669"/>
    <property type="project" value="UniProtKB-KW"/>
</dbReference>
<feature type="chain" id="PRO_5002667067" evidence="12">
    <location>
        <begin position="30"/>
        <end position="773"/>
    </location>
</feature>
<dbReference type="Pfam" id="PF00082">
    <property type="entry name" value="Peptidase_S8"/>
    <property type="match status" value="2"/>
</dbReference>
<evidence type="ECO:0000259" key="13">
    <source>
        <dbReference type="Pfam" id="PF00082"/>
    </source>
</evidence>
<dbReference type="InterPro" id="IPR023827">
    <property type="entry name" value="Peptidase_S8_Asp-AS"/>
</dbReference>
<accession>A4C3S3</accession>
<dbReference type="RefSeq" id="WP_009836505.1">
    <property type="nucleotide sequence ID" value="NZ_AAOH01000001.1"/>
</dbReference>
<evidence type="ECO:0000259" key="14">
    <source>
        <dbReference type="Pfam" id="PF02225"/>
    </source>
</evidence>
<evidence type="ECO:0000256" key="5">
    <source>
        <dbReference type="ARBA" id="ARBA00022729"/>
    </source>
</evidence>
<dbReference type="SUPFAM" id="SSF52743">
    <property type="entry name" value="Subtilisin-like"/>
    <property type="match status" value="1"/>
</dbReference>
<evidence type="ECO:0000256" key="4">
    <source>
        <dbReference type="ARBA" id="ARBA00022723"/>
    </source>
</evidence>
<dbReference type="GO" id="GO:0006508">
    <property type="term" value="P:proteolysis"/>
    <property type="evidence" value="ECO:0007669"/>
    <property type="project" value="UniProtKB-KW"/>
</dbReference>
<evidence type="ECO:0000256" key="8">
    <source>
        <dbReference type="ARBA" id="ARBA00023145"/>
    </source>
</evidence>
<dbReference type="OrthoDB" id="9790784at2"/>
<dbReference type="eggNOG" id="COG1404">
    <property type="taxonomic scope" value="Bacteria"/>
</dbReference>
<dbReference type="HOGENOM" id="CLU_011263_15_3_6"/>
<feature type="domain" description="PA" evidence="14">
    <location>
        <begin position="390"/>
        <end position="454"/>
    </location>
</feature>
<protein>
    <submittedName>
        <fullName evidence="16">Cold-active alkaline serine protease</fullName>
    </submittedName>
</protein>